<reference evidence="1 2" key="1">
    <citation type="submission" date="2019-03" db="EMBL/GenBank/DDBJ databases">
        <title>Genomics of glacier-inhabiting Cryobacterium strains.</title>
        <authorList>
            <person name="Liu Q."/>
            <person name="Xin Y.-H."/>
        </authorList>
    </citation>
    <scope>NUCLEOTIDE SEQUENCE [LARGE SCALE GENOMIC DNA]</scope>
    <source>
        <strain evidence="1 2">Sr59</strain>
    </source>
</reference>
<evidence type="ECO:0000313" key="1">
    <source>
        <dbReference type="EMBL" id="TFD94009.1"/>
    </source>
</evidence>
<name>A0A4R9C0F7_9MICO</name>
<evidence type="ECO:0000313" key="2">
    <source>
        <dbReference type="Proteomes" id="UP000298468"/>
    </source>
</evidence>
<accession>A0A4R9C0F7</accession>
<dbReference type="Proteomes" id="UP000298468">
    <property type="component" value="Unassembled WGS sequence"/>
</dbReference>
<comment type="caution">
    <text evidence="1">The sequence shown here is derived from an EMBL/GenBank/DDBJ whole genome shotgun (WGS) entry which is preliminary data.</text>
</comment>
<protein>
    <submittedName>
        <fullName evidence="1">Uncharacterized protein</fullName>
    </submittedName>
</protein>
<proteinExistence type="predicted"/>
<keyword evidence="2" id="KW-1185">Reference proteome</keyword>
<organism evidence="1 2">
    <name type="scientific">Cryobacterium lactosi</name>
    <dbReference type="NCBI Taxonomy" id="1259202"/>
    <lineage>
        <taxon>Bacteria</taxon>
        <taxon>Bacillati</taxon>
        <taxon>Actinomycetota</taxon>
        <taxon>Actinomycetes</taxon>
        <taxon>Micrococcales</taxon>
        <taxon>Microbacteriaceae</taxon>
        <taxon>Cryobacterium</taxon>
    </lineage>
</organism>
<sequence>MGDQARNEPGPTSASPQLVLSRKATAAAWARLGAEFGMLTDEEVTNRLGIAGTYRQGSAVKRAGLLGVYRDGEYRYPGYQFDDHGTVLPVIQPLLELARQNGWDDASVALWLIGPITSFDGEDRPVDHLREDQALLAVARNSFEAEW</sequence>
<gene>
    <name evidence="1" type="ORF">E3T61_03145</name>
</gene>
<dbReference type="EMBL" id="SOHM01000007">
    <property type="protein sequence ID" value="TFD94009.1"/>
    <property type="molecule type" value="Genomic_DNA"/>
</dbReference>
<dbReference type="AlphaFoldDB" id="A0A4R9C0F7"/>